<sequence length="358" mass="39835">MALPPNKPKKTIETPRNYFIWGPTMNGKSYLASEFPNPVIFNTDGNAAQIETPSVDLKNERDPKTGAIKKTVVEQMLELIKDLEKGGHGFETVVIDVIDDLVTLIEQAICEENDVDYIGDVPYGKGWGLRKTFITSIVVRLKALPMNVIYISRYATKLENNVEKPIPSLGDKDLNVVNGNCDLNIMCQKIGKKYLRRVVDRRKNYQRDWIEDERILNILDSVIGAFDKGNATAPQPKVEESTTPVEEKKTLNELAEEVSAETNVEPKYTGMYCAVCGEPQFETESGDVCVNYHGGAESIQSEEAEKLKQKITENNSDPGIEQYVNDNPPPANAPNTTVKAPRTARPGAPRAPRAPRTK</sequence>
<accession>A0A2S0K5L9</accession>
<dbReference type="RefSeq" id="WP_024360923.1">
    <property type="nucleotide sequence ID" value="NZ_BJNS01000071.1"/>
</dbReference>
<reference evidence="3 5" key="2">
    <citation type="submission" date="2018-06" db="EMBL/GenBank/DDBJ databases">
        <authorList>
            <consortium name="Pathogen Informatics"/>
            <person name="Doyle S."/>
        </authorList>
    </citation>
    <scope>NUCLEOTIDE SEQUENCE [LARGE SCALE GENOMIC DNA]</scope>
    <source>
        <strain evidence="3 5">NCTC10338</strain>
    </source>
</reference>
<dbReference type="Pfam" id="PF13479">
    <property type="entry name" value="AAA_24"/>
    <property type="match status" value="1"/>
</dbReference>
<protein>
    <submittedName>
        <fullName evidence="2">Alpha/beta hydrolase</fullName>
    </submittedName>
</protein>
<dbReference type="EMBL" id="CP019980">
    <property type="protein sequence ID" value="AVK98660.1"/>
    <property type="molecule type" value="Genomic_DNA"/>
</dbReference>
<keyword evidence="2" id="KW-0378">Hydrolase</keyword>
<proteinExistence type="predicted"/>
<name>A0A2S0K5L9_LYSSH</name>
<organism evidence="2 4">
    <name type="scientific">Lysinibacillus sphaericus</name>
    <name type="common">Bacillus sphaericus</name>
    <dbReference type="NCBI Taxonomy" id="1421"/>
    <lineage>
        <taxon>Bacteria</taxon>
        <taxon>Bacillati</taxon>
        <taxon>Bacillota</taxon>
        <taxon>Bacilli</taxon>
        <taxon>Bacillales</taxon>
        <taxon>Bacillaceae</taxon>
        <taxon>Lysinibacillus</taxon>
    </lineage>
</organism>
<reference evidence="2 4" key="1">
    <citation type="submission" date="2017-03" db="EMBL/GenBank/DDBJ databases">
        <title>The whole genome sequencing and assembly of Lysinibacillus sphaericus DSM 28T strain.</title>
        <authorList>
            <person name="Lee Y.-J."/>
            <person name="Yi H."/>
            <person name="Bahn Y.-S."/>
            <person name="Kim J.F."/>
            <person name="Lee D.-W."/>
        </authorList>
    </citation>
    <scope>NUCLEOTIDE SEQUENCE [LARGE SCALE GENOMIC DNA]</scope>
    <source>
        <strain evidence="2 4">DSM 28</strain>
    </source>
</reference>
<dbReference type="AlphaFoldDB" id="A0A2S0K5L9"/>
<evidence type="ECO:0000313" key="4">
    <source>
        <dbReference type="Proteomes" id="UP000238825"/>
    </source>
</evidence>
<dbReference type="EMBL" id="UFSZ01000001">
    <property type="protein sequence ID" value="SUV15353.1"/>
    <property type="molecule type" value="Genomic_DNA"/>
</dbReference>
<dbReference type="GO" id="GO:0016787">
    <property type="term" value="F:hydrolase activity"/>
    <property type="evidence" value="ECO:0007669"/>
    <property type="project" value="UniProtKB-KW"/>
</dbReference>
<feature type="compositionally biased region" description="Low complexity" evidence="1">
    <location>
        <begin position="340"/>
        <end position="351"/>
    </location>
</feature>
<dbReference type="Proteomes" id="UP000238825">
    <property type="component" value="Chromosome"/>
</dbReference>
<dbReference type="Proteomes" id="UP000255295">
    <property type="component" value="Unassembled WGS sequence"/>
</dbReference>
<evidence type="ECO:0000313" key="2">
    <source>
        <dbReference type="EMBL" id="AVK98660.1"/>
    </source>
</evidence>
<evidence type="ECO:0000256" key="1">
    <source>
        <dbReference type="SAM" id="MobiDB-lite"/>
    </source>
</evidence>
<feature type="region of interest" description="Disordered" evidence="1">
    <location>
        <begin position="304"/>
        <end position="358"/>
    </location>
</feature>
<evidence type="ECO:0000313" key="3">
    <source>
        <dbReference type="EMBL" id="SUV15353.1"/>
    </source>
</evidence>
<gene>
    <name evidence="2" type="ORF">LS41612_21215</name>
    <name evidence="3" type="ORF">NCTC10338_00417</name>
</gene>
<evidence type="ECO:0000313" key="5">
    <source>
        <dbReference type="Proteomes" id="UP000255295"/>
    </source>
</evidence>
<dbReference type="GeneID" id="48278731"/>